<dbReference type="PANTHER" id="PTHR47032">
    <property type="entry name" value="UDP-D-XYLOSE:L-FUCOSE ALPHA-1,3-D-XYLOSYLTRANSFERASE-RELATED"/>
    <property type="match status" value="1"/>
</dbReference>
<dbReference type="AlphaFoldDB" id="A0AAD7UHF8"/>
<accession>A0AAD7UHF8</accession>
<dbReference type="Pfam" id="PF03407">
    <property type="entry name" value="Nucleotid_trans"/>
    <property type="match status" value="1"/>
</dbReference>
<dbReference type="InterPro" id="IPR052636">
    <property type="entry name" value="UDP-D-xylose:L-fucose_XylT"/>
</dbReference>
<dbReference type="Proteomes" id="UP001230188">
    <property type="component" value="Unassembled WGS sequence"/>
</dbReference>
<dbReference type="EMBL" id="JAQMWT010000262">
    <property type="protein sequence ID" value="KAJ8606640.1"/>
    <property type="molecule type" value="Genomic_DNA"/>
</dbReference>
<dbReference type="GO" id="GO:0005794">
    <property type="term" value="C:Golgi apparatus"/>
    <property type="evidence" value="ECO:0007669"/>
    <property type="project" value="TreeGrafter"/>
</dbReference>
<keyword evidence="3" id="KW-1185">Reference proteome</keyword>
<dbReference type="InterPro" id="IPR005069">
    <property type="entry name" value="Nucl-diP-sugar_transferase"/>
</dbReference>
<reference evidence="2" key="1">
    <citation type="submission" date="2023-01" db="EMBL/GenBank/DDBJ databases">
        <title>Metagenome sequencing of chrysophaentin producing Chrysophaeum taylorii.</title>
        <authorList>
            <person name="Davison J."/>
            <person name="Bewley C."/>
        </authorList>
    </citation>
    <scope>NUCLEOTIDE SEQUENCE</scope>
    <source>
        <strain evidence="2">NIES-1699</strain>
    </source>
</reference>
<evidence type="ECO:0000313" key="3">
    <source>
        <dbReference type="Proteomes" id="UP001230188"/>
    </source>
</evidence>
<feature type="domain" description="Nucleotide-diphospho-sugar transferase" evidence="1">
    <location>
        <begin position="132"/>
        <end position="343"/>
    </location>
</feature>
<proteinExistence type="predicted"/>
<comment type="caution">
    <text evidence="2">The sequence shown here is derived from an EMBL/GenBank/DDBJ whole genome shotgun (WGS) entry which is preliminary data.</text>
</comment>
<dbReference type="GO" id="GO:0016757">
    <property type="term" value="F:glycosyltransferase activity"/>
    <property type="evidence" value="ECO:0007669"/>
    <property type="project" value="TreeGrafter"/>
</dbReference>
<organism evidence="2 3">
    <name type="scientific">Chrysophaeum taylorii</name>
    <dbReference type="NCBI Taxonomy" id="2483200"/>
    <lineage>
        <taxon>Eukaryota</taxon>
        <taxon>Sar</taxon>
        <taxon>Stramenopiles</taxon>
        <taxon>Ochrophyta</taxon>
        <taxon>Pelagophyceae</taxon>
        <taxon>Pelagomonadales</taxon>
        <taxon>Pelagomonadaceae</taxon>
        <taxon>Chrysophaeum</taxon>
    </lineage>
</organism>
<evidence type="ECO:0000313" key="2">
    <source>
        <dbReference type="EMBL" id="KAJ8606640.1"/>
    </source>
</evidence>
<evidence type="ECO:0000259" key="1">
    <source>
        <dbReference type="Pfam" id="PF03407"/>
    </source>
</evidence>
<dbReference type="PANTHER" id="PTHR47032:SF1">
    <property type="entry name" value="UDP-D-XYLOSE:L-FUCOSE ALPHA-1,3-D-XYLOSYLTRANSFERASE-RELATED"/>
    <property type="match status" value="1"/>
</dbReference>
<gene>
    <name evidence="2" type="ORF">CTAYLR_008378</name>
</gene>
<protein>
    <recommendedName>
        <fullName evidence="1">Nucleotide-diphospho-sugar transferase domain-containing protein</fullName>
    </recommendedName>
</protein>
<name>A0AAD7UHF8_9STRA</name>
<sequence length="371" mass="41932">MWRWWWSVVGASATRGPISSLQGTDRAALVDAVTKAAGIHVGREAAVPSLRTTSDGPSPWEQSRTVLAVTFNSGYLDFFENWACYAVRAGLKFLTWPAERQAFERLRDDARWHPLWEKHGVLYFAADVAKALGIRHEASQFRQDGFDRVANFKLVMAAAILDVGFDVWVSDVDIAFKADPWPIVTEIIDGLNCSYIFQPNGPFEYVYQKVREANTGFHFLKAGDAALDNVLDLSVRDERRKRTEDQEHWWYVINTLVPRVTVSRNATGPLRHYWRKDVLNRPAIEHYTLYSNTTLPPLYLCPLPHDAFPCGWPSIQNSEVALGDRAAIVHANMVAGHAAKMSKLKSYHMWYPRQKKNDDPAAAPLACAGLF</sequence>